<name>A0AAD4XFL1_9MAGN</name>
<evidence type="ECO:0000313" key="4">
    <source>
        <dbReference type="Proteomes" id="UP001202328"/>
    </source>
</evidence>
<dbReference type="InterPro" id="IPR045052">
    <property type="entry name" value="Copine"/>
</dbReference>
<sequence length="589" mass="65193">MGNSATSLRTDLTKMNDRNGDITTSTHNDAVALFLPAGSRRELINIKMILSASGLRYGRKFGLSPKCNPMVVVFKKSDERLKEIGRTEVRMNSRDPVWIKNIFSFHRYHVPTDKLVFRVYHVDNEDLDLPGNAYSTFSTSQMPELNEMNFIAEASCAQLDIIMEPDRCLKLALELAQGETKIRGTLSVRVEETVAANQIVEMELRCSKLENKGFMCNSDHFLRIFSSKEGVDTLIHETEVVMYDLNPTWRPICLTKPRFQSKASIWSSIFLISAFATPLVIECYAFNSSGSHAIIGKLYTSVTELKILHHNKVGHNFCAPSPRKDQLKMLKPQLFVDNYTEKTLHSFPDYIESGFKLRFIVAVDFAASNGDPCLPTSLHSIDPSQKLNAYQQAISKVGSVIACSNFDPRFLVWGFGGIPAGSVVSDCFDLNGSASETEVIGSKGILSAYSHALQTISLGSPAARFGEIITKASELACDQTEYSILFIITAGVLADIQESIDALVGASHRPLSIVIVGVGDAGFNDMEILDADSGNPLKSRTGQVAARDIVQFVPWCKLRGVQISVVEELFDELPGQFLTYMRSKDIEPL</sequence>
<dbReference type="PANTHER" id="PTHR10857:SF120">
    <property type="entry name" value="PROTEIN BONZAI 3"/>
    <property type="match status" value="1"/>
</dbReference>
<proteinExistence type="predicted"/>
<dbReference type="InterPro" id="IPR035892">
    <property type="entry name" value="C2_domain_sf"/>
</dbReference>
<gene>
    <name evidence="3" type="ORF">MKW98_023184</name>
</gene>
<evidence type="ECO:0000256" key="1">
    <source>
        <dbReference type="SAM" id="MobiDB-lite"/>
    </source>
</evidence>
<dbReference type="Pfam" id="PF07002">
    <property type="entry name" value="Copine"/>
    <property type="match status" value="1"/>
</dbReference>
<feature type="compositionally biased region" description="Polar residues" evidence="1">
    <location>
        <begin position="1"/>
        <end position="10"/>
    </location>
</feature>
<dbReference type="GO" id="GO:0005886">
    <property type="term" value="C:plasma membrane"/>
    <property type="evidence" value="ECO:0007669"/>
    <property type="project" value="TreeGrafter"/>
</dbReference>
<accession>A0AAD4XFL1</accession>
<dbReference type="Pfam" id="PF00168">
    <property type="entry name" value="C2"/>
    <property type="match status" value="2"/>
</dbReference>
<dbReference type="EMBL" id="JAJJMB010009803">
    <property type="protein sequence ID" value="KAI3912315.1"/>
    <property type="molecule type" value="Genomic_DNA"/>
</dbReference>
<dbReference type="Gene3D" id="2.60.40.150">
    <property type="entry name" value="C2 domain"/>
    <property type="match status" value="1"/>
</dbReference>
<evidence type="ECO:0000259" key="2">
    <source>
        <dbReference type="SMART" id="SM00239"/>
    </source>
</evidence>
<reference evidence="3" key="1">
    <citation type="submission" date="2022-04" db="EMBL/GenBank/DDBJ databases">
        <title>A functionally conserved STORR gene fusion in Papaver species that diverged 16.8 million years ago.</title>
        <authorList>
            <person name="Catania T."/>
        </authorList>
    </citation>
    <scope>NUCLEOTIDE SEQUENCE</scope>
    <source>
        <strain evidence="3">S-188037</strain>
    </source>
</reference>
<dbReference type="Proteomes" id="UP001202328">
    <property type="component" value="Unassembled WGS sequence"/>
</dbReference>
<dbReference type="CDD" id="cd04047">
    <property type="entry name" value="C2B_Copine"/>
    <property type="match status" value="1"/>
</dbReference>
<protein>
    <recommendedName>
        <fullName evidence="2">C2 domain-containing protein</fullName>
    </recommendedName>
</protein>
<comment type="caution">
    <text evidence="3">The sequence shown here is derived from an EMBL/GenBank/DDBJ whole genome shotgun (WGS) entry which is preliminary data.</text>
</comment>
<feature type="compositionally biased region" description="Basic and acidic residues" evidence="1">
    <location>
        <begin position="11"/>
        <end position="20"/>
    </location>
</feature>
<dbReference type="GO" id="GO:0005544">
    <property type="term" value="F:calcium-dependent phospholipid binding"/>
    <property type="evidence" value="ECO:0007669"/>
    <property type="project" value="InterPro"/>
</dbReference>
<dbReference type="SUPFAM" id="SSF49562">
    <property type="entry name" value="C2 domain (Calcium/lipid-binding domain, CaLB)"/>
    <property type="match status" value="2"/>
</dbReference>
<dbReference type="AlphaFoldDB" id="A0AAD4XFL1"/>
<dbReference type="InterPro" id="IPR000008">
    <property type="entry name" value="C2_dom"/>
</dbReference>
<dbReference type="InterPro" id="IPR037768">
    <property type="entry name" value="C2B_Copine"/>
</dbReference>
<feature type="domain" description="C2" evidence="2">
    <location>
        <begin position="203"/>
        <end position="314"/>
    </location>
</feature>
<feature type="region of interest" description="Disordered" evidence="1">
    <location>
        <begin position="1"/>
        <end position="21"/>
    </location>
</feature>
<feature type="domain" description="C2" evidence="2">
    <location>
        <begin position="43"/>
        <end position="171"/>
    </location>
</feature>
<dbReference type="SMART" id="SM00239">
    <property type="entry name" value="C2"/>
    <property type="match status" value="2"/>
</dbReference>
<organism evidence="3 4">
    <name type="scientific">Papaver atlanticum</name>
    <dbReference type="NCBI Taxonomy" id="357466"/>
    <lineage>
        <taxon>Eukaryota</taxon>
        <taxon>Viridiplantae</taxon>
        <taxon>Streptophyta</taxon>
        <taxon>Embryophyta</taxon>
        <taxon>Tracheophyta</taxon>
        <taxon>Spermatophyta</taxon>
        <taxon>Magnoliopsida</taxon>
        <taxon>Ranunculales</taxon>
        <taxon>Papaveraceae</taxon>
        <taxon>Papaveroideae</taxon>
        <taxon>Papaver</taxon>
    </lineage>
</organism>
<dbReference type="InterPro" id="IPR010734">
    <property type="entry name" value="Copine_C"/>
</dbReference>
<keyword evidence="4" id="KW-1185">Reference proteome</keyword>
<evidence type="ECO:0000313" key="3">
    <source>
        <dbReference type="EMBL" id="KAI3912315.1"/>
    </source>
</evidence>
<dbReference type="GO" id="GO:0071277">
    <property type="term" value="P:cellular response to calcium ion"/>
    <property type="evidence" value="ECO:0007669"/>
    <property type="project" value="TreeGrafter"/>
</dbReference>
<dbReference type="PANTHER" id="PTHR10857">
    <property type="entry name" value="COPINE"/>
    <property type="match status" value="1"/>
</dbReference>